<protein>
    <recommendedName>
        <fullName evidence="4">Macroglobulin domain-containing protein</fullName>
    </recommendedName>
</protein>
<proteinExistence type="predicted"/>
<feature type="chain" id="PRO_5029781004" description="Macroglobulin domain-containing protein" evidence="1">
    <location>
        <begin position="26"/>
        <end position="804"/>
    </location>
</feature>
<feature type="signal peptide" evidence="1">
    <location>
        <begin position="1"/>
        <end position="25"/>
    </location>
</feature>
<comment type="caution">
    <text evidence="2">The sequence shown here is derived from an EMBL/GenBank/DDBJ whole genome shotgun (WGS) entry which is preliminary data.</text>
</comment>
<gene>
    <name evidence="2" type="ORF">GO755_02435</name>
</gene>
<evidence type="ECO:0008006" key="4">
    <source>
        <dbReference type="Google" id="ProtNLM"/>
    </source>
</evidence>
<accession>A0A7K1S552</accession>
<keyword evidence="3" id="KW-1185">Reference proteome</keyword>
<dbReference type="Gene3D" id="2.60.40.1930">
    <property type="match status" value="1"/>
</dbReference>
<evidence type="ECO:0000313" key="2">
    <source>
        <dbReference type="EMBL" id="MVM28875.1"/>
    </source>
</evidence>
<dbReference type="EMBL" id="WPIN01000001">
    <property type="protein sequence ID" value="MVM28875.1"/>
    <property type="molecule type" value="Genomic_DNA"/>
</dbReference>
<evidence type="ECO:0000256" key="1">
    <source>
        <dbReference type="SAM" id="SignalP"/>
    </source>
</evidence>
<keyword evidence="1" id="KW-0732">Signal</keyword>
<organism evidence="2 3">
    <name type="scientific">Spirosoma arboris</name>
    <dbReference type="NCBI Taxonomy" id="2682092"/>
    <lineage>
        <taxon>Bacteria</taxon>
        <taxon>Pseudomonadati</taxon>
        <taxon>Bacteroidota</taxon>
        <taxon>Cytophagia</taxon>
        <taxon>Cytophagales</taxon>
        <taxon>Cytophagaceae</taxon>
        <taxon>Spirosoma</taxon>
    </lineage>
</organism>
<dbReference type="Proteomes" id="UP000436006">
    <property type="component" value="Unassembled WGS sequence"/>
</dbReference>
<evidence type="ECO:0000313" key="3">
    <source>
        <dbReference type="Proteomes" id="UP000436006"/>
    </source>
</evidence>
<name>A0A7K1S552_9BACT</name>
<reference evidence="2 3" key="1">
    <citation type="submission" date="2019-12" db="EMBL/GenBank/DDBJ databases">
        <title>Spirosoma sp. HMF4905 genome sequencing and assembly.</title>
        <authorList>
            <person name="Kang H."/>
            <person name="Cha I."/>
            <person name="Kim H."/>
            <person name="Joh K."/>
        </authorList>
    </citation>
    <scope>NUCLEOTIDE SEQUENCE [LARGE SCALE GENOMIC DNA]</scope>
    <source>
        <strain evidence="2 3">HMF4905</strain>
    </source>
</reference>
<dbReference type="AlphaFoldDB" id="A0A7K1S552"/>
<sequence>MFQPLIRYFLASLLLLPGLCVFGQATESTNALVQPFDTYRRQALQEKLFVHTDQSFYLIGENLWFKLYYVDGSFHKPLDVSKVAYLELLDAEQKSVLQTKVSLTTNGGNGSLFLPASLQSGTYRLRAYTNWMKNFSADFFFEKNLTIVNPFKPLGLPLLNEVAEYDIQFFPEGGNLVQGLASKVAFKVADASGQGKAVRGWVLNGQNDTLSRFTSHKFGIGSFMVTPTQGTTFRVLIRDEKGRTFTRPLPAIQPQGYTMQLTDAGADQLKITVSTNVDSPSTVYLFAHTRQAIKAAEMRSIQRETTFLLDRKALGEGISHLTIFNANRQPVCERLYFKRPTQQLTLSLKPDQNQYVSRAKVSIDASVLAPTMKSSQAALSMAVYRIDSLAPASSGSILSYLWMTSDLQGTIESPEYYLQSETAEIAQATDNLMLTHGWRRFRWNDVLSTSSQQAAQQPLLRFIPEVNGPIIQGTVTDPASGKPMPNIQTYLSTPGKPVRLFVSHSDSAGRIKFEMQDFYGPKTVIVQTNPADSLAKLTITSPFVDAPPAPKLPALTITESESDQLLSRSVAMQVQSTYWGDRALQYTYPTVDSAAFYGRPSESYLLDAYTRFPRMEEVLREYVLGVMPRKRQDHFRLNVLNGPYRTIFENAPLVMMDGVPVFDMDKIIEFSPLKIKQLDVITNFYYMSPTLFNGIISFMTYKGDLAGFPLDTRLVKLEYDGLQLERQFYSPRYDSAKLLASRLPDARTLLYWNPNLQTNAQGKGHIEFYTSDQPGTYLVEVNGLTKDGVAGSQQVRFEVKNRPE</sequence>